<evidence type="ECO:0000313" key="2">
    <source>
        <dbReference type="Proteomes" id="UP000887013"/>
    </source>
</evidence>
<protein>
    <submittedName>
        <fullName evidence="1">Uncharacterized protein</fullName>
    </submittedName>
</protein>
<keyword evidence="2" id="KW-1185">Reference proteome</keyword>
<reference evidence="1" key="1">
    <citation type="submission" date="2020-08" db="EMBL/GenBank/DDBJ databases">
        <title>Multicomponent nature underlies the extraordinary mechanical properties of spider dragline silk.</title>
        <authorList>
            <person name="Kono N."/>
            <person name="Nakamura H."/>
            <person name="Mori M."/>
            <person name="Yoshida Y."/>
            <person name="Ohtoshi R."/>
            <person name="Malay A.D."/>
            <person name="Moran D.A.P."/>
            <person name="Tomita M."/>
            <person name="Numata K."/>
            <person name="Arakawa K."/>
        </authorList>
    </citation>
    <scope>NUCLEOTIDE SEQUENCE</scope>
</reference>
<evidence type="ECO:0000313" key="1">
    <source>
        <dbReference type="EMBL" id="GFT03261.1"/>
    </source>
</evidence>
<sequence length="108" mass="11698">MSSTENEAGPAVCGAPLVNDSLDDFIIKPNSSAAPFLSESEQPRSDIHVEVPFAPTLTSTRVPPAIDLDRVVDPYSILPEPLLAPPSVLTSKSWLPVFYHPRGPYMIL</sequence>
<dbReference type="AlphaFoldDB" id="A0A8X6N9Y7"/>
<organism evidence="1 2">
    <name type="scientific">Nephila pilipes</name>
    <name type="common">Giant wood spider</name>
    <name type="synonym">Nephila maculata</name>
    <dbReference type="NCBI Taxonomy" id="299642"/>
    <lineage>
        <taxon>Eukaryota</taxon>
        <taxon>Metazoa</taxon>
        <taxon>Ecdysozoa</taxon>
        <taxon>Arthropoda</taxon>
        <taxon>Chelicerata</taxon>
        <taxon>Arachnida</taxon>
        <taxon>Araneae</taxon>
        <taxon>Araneomorphae</taxon>
        <taxon>Entelegynae</taxon>
        <taxon>Araneoidea</taxon>
        <taxon>Nephilidae</taxon>
        <taxon>Nephila</taxon>
    </lineage>
</organism>
<proteinExistence type="predicted"/>
<name>A0A8X6N9Y7_NEPPI</name>
<accession>A0A8X6N9Y7</accession>
<dbReference type="EMBL" id="BMAW01055877">
    <property type="protein sequence ID" value="GFT03261.1"/>
    <property type="molecule type" value="Genomic_DNA"/>
</dbReference>
<gene>
    <name evidence="1" type="ORF">NPIL_129281</name>
</gene>
<comment type="caution">
    <text evidence="1">The sequence shown here is derived from an EMBL/GenBank/DDBJ whole genome shotgun (WGS) entry which is preliminary data.</text>
</comment>
<dbReference type="Proteomes" id="UP000887013">
    <property type="component" value="Unassembled WGS sequence"/>
</dbReference>